<accession>A0A3S4FX54</accession>
<feature type="domain" description="Bacterial Ig-like" evidence="1">
    <location>
        <begin position="94"/>
        <end position="165"/>
    </location>
</feature>
<dbReference type="Gene3D" id="6.20.50.90">
    <property type="match status" value="1"/>
</dbReference>
<evidence type="ECO:0000313" key="2">
    <source>
        <dbReference type="EMBL" id="VEA43389.1"/>
    </source>
</evidence>
<feature type="domain" description="Bacterial Ig-like" evidence="1">
    <location>
        <begin position="35"/>
        <end position="77"/>
    </location>
</feature>
<gene>
    <name evidence="2" type="ORF">NCTC8271_05322</name>
</gene>
<dbReference type="EMBL" id="LR134148">
    <property type="protein sequence ID" value="VEA43389.1"/>
    <property type="molecule type" value="Genomic_DNA"/>
</dbReference>
<dbReference type="Pfam" id="PF19077">
    <property type="entry name" value="Big_13"/>
    <property type="match status" value="2"/>
</dbReference>
<evidence type="ECO:0000313" key="3">
    <source>
        <dbReference type="Proteomes" id="UP000273655"/>
    </source>
</evidence>
<dbReference type="AlphaFoldDB" id="A0A3S4FX54"/>
<evidence type="ECO:0000259" key="1">
    <source>
        <dbReference type="Pfam" id="PF19077"/>
    </source>
</evidence>
<organism evidence="2 3">
    <name type="scientific">Salmonella enterica I</name>
    <dbReference type="NCBI Taxonomy" id="59201"/>
    <lineage>
        <taxon>Bacteria</taxon>
        <taxon>Pseudomonadati</taxon>
        <taxon>Pseudomonadota</taxon>
        <taxon>Gammaproteobacteria</taxon>
        <taxon>Enterobacterales</taxon>
        <taxon>Enterobacteriaceae</taxon>
        <taxon>Salmonella</taxon>
    </lineage>
</organism>
<sequence>MVGKATLDIIFRDRSANAMDNSSLSIGWLTIDSTPPVRSMKDNSDIGARGDNITNINTPTFIGSSEAHATIKLTIDTQPSAEPTLGSTVSCLDNTVTLKGVVEAHQDIQVKVTVNDTDYTASVDNDTGNWHVSVPQSAILSGENQYTITATDPAGNSAAASVTFTGTSPTENPVNKSFGVDEMIMPDN</sequence>
<dbReference type="Gene3D" id="2.60.40.10">
    <property type="entry name" value="Immunoglobulins"/>
    <property type="match status" value="1"/>
</dbReference>
<dbReference type="InterPro" id="IPR044016">
    <property type="entry name" value="Big_13"/>
</dbReference>
<dbReference type="InterPro" id="IPR013783">
    <property type="entry name" value="Ig-like_fold"/>
</dbReference>
<protein>
    <submittedName>
        <fullName evidence="2">Large repetitive protein</fullName>
    </submittedName>
</protein>
<proteinExistence type="predicted"/>
<dbReference type="RefSeq" id="WP_023234115.1">
    <property type="nucleotide sequence ID" value="NZ_NBOX01000001.1"/>
</dbReference>
<name>A0A3S4FX54_SALET</name>
<reference evidence="2 3" key="1">
    <citation type="submission" date="2018-12" db="EMBL/GenBank/DDBJ databases">
        <authorList>
            <consortium name="Pathogen Informatics"/>
        </authorList>
    </citation>
    <scope>NUCLEOTIDE SEQUENCE [LARGE SCALE GENOMIC DNA]</scope>
    <source>
        <strain evidence="2 3">NCTC8271</strain>
    </source>
</reference>
<dbReference type="Proteomes" id="UP000273655">
    <property type="component" value="Chromosome 1"/>
</dbReference>